<reference evidence="2 3" key="1">
    <citation type="submission" date="2008-03" db="EMBL/GenBank/DDBJ databases">
        <title>Sequencing of the draft genome and assembly of Burkholderia graminis C4D1M.</title>
        <authorList>
            <consortium name="US DOE Joint Genome Institute (JGI-PGF)"/>
            <person name="Copeland A."/>
            <person name="Lucas S."/>
            <person name="Lapidus A."/>
            <person name="Glavina del Rio T."/>
            <person name="Dalin E."/>
            <person name="Tice H."/>
            <person name="Bruce D."/>
            <person name="Goodwin L."/>
            <person name="Pitluck S."/>
            <person name="Larimer F."/>
            <person name="Land M.L."/>
            <person name="Hauser L."/>
            <person name="Tiedje J."/>
            <person name="Richardson P."/>
        </authorList>
    </citation>
    <scope>NUCLEOTIDE SEQUENCE [LARGE SCALE GENOMIC DNA]</scope>
    <source>
        <strain evidence="3">ATCC 700544 / DSM 17151 / LMG 18924 / NCIMB 13744 / C4D1M</strain>
    </source>
</reference>
<dbReference type="EMBL" id="ABLD01000008">
    <property type="protein sequence ID" value="EDT10032.1"/>
    <property type="molecule type" value="Genomic_DNA"/>
</dbReference>
<sequence>MSSRHRPNRPNRPDCPDRPFDENLPELTATEASSASAGDTGTMHDLHLASQNVLRLATQTYNAAARGDERAAHAARASLEKQLGVATHLIDEILSAGDDQPTMH</sequence>
<evidence type="ECO:0000313" key="2">
    <source>
        <dbReference type="EMBL" id="EDT10032.1"/>
    </source>
</evidence>
<keyword evidence="3" id="KW-1185">Reference proteome</keyword>
<dbReference type="AlphaFoldDB" id="B1G1Q3"/>
<feature type="region of interest" description="Disordered" evidence="1">
    <location>
        <begin position="1"/>
        <end position="44"/>
    </location>
</feature>
<dbReference type="RefSeq" id="WP_006049867.1">
    <property type="nucleotide sequence ID" value="NZ_ABLD01000008.1"/>
</dbReference>
<comment type="caution">
    <text evidence="2">The sequence shown here is derived from an EMBL/GenBank/DDBJ whole genome shotgun (WGS) entry which is preliminary data.</text>
</comment>
<proteinExistence type="predicted"/>
<accession>B1G1Q3</accession>
<evidence type="ECO:0000313" key="3">
    <source>
        <dbReference type="Proteomes" id="UP000005045"/>
    </source>
</evidence>
<organism evidence="2 3">
    <name type="scientific">Paraburkholderia graminis (strain ATCC 700544 / DSM 17151 / LMG 18924 / NCIMB 13744 / C4D1M)</name>
    <dbReference type="NCBI Taxonomy" id="396598"/>
    <lineage>
        <taxon>Bacteria</taxon>
        <taxon>Pseudomonadati</taxon>
        <taxon>Pseudomonadota</taxon>
        <taxon>Betaproteobacteria</taxon>
        <taxon>Burkholderiales</taxon>
        <taxon>Burkholderiaceae</taxon>
        <taxon>Paraburkholderia</taxon>
    </lineage>
</organism>
<dbReference type="Proteomes" id="UP000005045">
    <property type="component" value="Unassembled WGS sequence"/>
</dbReference>
<name>B1G1Q3_PARG4</name>
<evidence type="ECO:0000256" key="1">
    <source>
        <dbReference type="SAM" id="MobiDB-lite"/>
    </source>
</evidence>
<gene>
    <name evidence="2" type="ORF">BgramDRAFT_3304</name>
</gene>
<protein>
    <submittedName>
        <fullName evidence="2">Uncharacterized protein</fullName>
    </submittedName>
</protein>
<feature type="compositionally biased region" description="Low complexity" evidence="1">
    <location>
        <begin position="28"/>
        <end position="41"/>
    </location>
</feature>
<feature type="compositionally biased region" description="Basic and acidic residues" evidence="1">
    <location>
        <begin position="11"/>
        <end position="21"/>
    </location>
</feature>